<dbReference type="FunFam" id="3.30.420.40:FF:000058">
    <property type="entry name" value="Putative actin-related protein 5"/>
    <property type="match status" value="1"/>
</dbReference>
<dbReference type="SUPFAM" id="SSF53067">
    <property type="entry name" value="Actin-like ATPase domain"/>
    <property type="match status" value="2"/>
</dbReference>
<evidence type="ECO:0000256" key="2">
    <source>
        <dbReference type="ARBA" id="ARBA00022741"/>
    </source>
</evidence>
<feature type="compositionally biased region" description="Low complexity" evidence="7">
    <location>
        <begin position="32"/>
        <end position="52"/>
    </location>
</feature>
<evidence type="ECO:0000256" key="5">
    <source>
        <dbReference type="ARBA" id="ARBA00049360"/>
    </source>
</evidence>
<accession>A0A1E7F8V1</accession>
<dbReference type="AlphaFoldDB" id="A0A1E7F8V1"/>
<comment type="catalytic activity">
    <reaction evidence="5">
        <text>ATP + H2O = ADP + phosphate + H(+)</text>
        <dbReference type="Rhea" id="RHEA:13065"/>
        <dbReference type="ChEBI" id="CHEBI:15377"/>
        <dbReference type="ChEBI" id="CHEBI:15378"/>
        <dbReference type="ChEBI" id="CHEBI:30616"/>
        <dbReference type="ChEBI" id="CHEBI:43474"/>
        <dbReference type="ChEBI" id="CHEBI:456216"/>
    </reaction>
</comment>
<dbReference type="Gene3D" id="3.90.640.10">
    <property type="entry name" value="Actin, Chain A, domain 4"/>
    <property type="match status" value="1"/>
</dbReference>
<proteinExistence type="inferred from homology"/>
<sequence length="444" mass="48887">MYCGDETGSFIGEIGSHTCRFGYGGEDNPKMVSPSYVVSSSSSKSSSSNQQQRYRRDDDDDDNNTTNNTFSVQPITNPNSFLRQGELVENWDNMETAWETSMHTLRVRDTLKHTKVGSQYNAATKRNEYIKYTELIMESLEASSVFLAPAPMLAAFSLGRQTALMVDIGAGGCCVTPIVDGLVLKNSQRRNGRGGDWLGDMTWKALQENKQSKSDKRNSNNNNNNNNDKKEGESLPSLSPSFPVIKPRYMLGKKVASSTNSIFQRRNINNNGITNVGGQGSIYHLPDGTPVDLASSFGRDLCQLPELLFAETTTLPFQHNNNPSSSVLQSTTLSNEPLHKLIHESLLSIGDVDARKELAQCICLVGGSSLLHNIETRLSQELSAILPSFVKPKVLVSRVSSVERSCASWIGASILTSLGSFQQLWLSKAEYEEYGTAMAIQRFP</sequence>
<evidence type="ECO:0000256" key="6">
    <source>
        <dbReference type="RuleBase" id="RU000487"/>
    </source>
</evidence>
<protein>
    <submittedName>
        <fullName evidence="8">Actin/actin-like protein</fullName>
    </submittedName>
</protein>
<evidence type="ECO:0000313" key="9">
    <source>
        <dbReference type="Proteomes" id="UP000095751"/>
    </source>
</evidence>
<dbReference type="KEGG" id="fcy:FRACYDRAFT_188033"/>
<keyword evidence="3" id="KW-0378">Hydrolase</keyword>
<feature type="region of interest" description="Disordered" evidence="7">
    <location>
        <begin position="30"/>
        <end position="78"/>
    </location>
</feature>
<dbReference type="PANTHER" id="PTHR11937">
    <property type="entry name" value="ACTIN"/>
    <property type="match status" value="1"/>
</dbReference>
<name>A0A1E7F8V1_9STRA</name>
<dbReference type="InterPro" id="IPR004000">
    <property type="entry name" value="Actin"/>
</dbReference>
<dbReference type="InParanoid" id="A0A1E7F8V1"/>
<evidence type="ECO:0000313" key="8">
    <source>
        <dbReference type="EMBL" id="OEU14602.1"/>
    </source>
</evidence>
<gene>
    <name evidence="8" type="ORF">FRACYDRAFT_188033</name>
</gene>
<evidence type="ECO:0000256" key="3">
    <source>
        <dbReference type="ARBA" id="ARBA00022801"/>
    </source>
</evidence>
<evidence type="ECO:0000256" key="7">
    <source>
        <dbReference type="SAM" id="MobiDB-lite"/>
    </source>
</evidence>
<dbReference type="GO" id="GO:0016787">
    <property type="term" value="F:hydrolase activity"/>
    <property type="evidence" value="ECO:0007669"/>
    <property type="project" value="UniProtKB-KW"/>
</dbReference>
<dbReference type="Proteomes" id="UP000095751">
    <property type="component" value="Unassembled WGS sequence"/>
</dbReference>
<dbReference type="InterPro" id="IPR043129">
    <property type="entry name" value="ATPase_NBD"/>
</dbReference>
<dbReference type="OrthoDB" id="5132116at2759"/>
<evidence type="ECO:0000256" key="1">
    <source>
        <dbReference type="ARBA" id="ARBA00006752"/>
    </source>
</evidence>
<evidence type="ECO:0000256" key="4">
    <source>
        <dbReference type="ARBA" id="ARBA00022840"/>
    </source>
</evidence>
<dbReference type="EMBL" id="KV784360">
    <property type="protein sequence ID" value="OEU14602.1"/>
    <property type="molecule type" value="Genomic_DNA"/>
</dbReference>
<comment type="similarity">
    <text evidence="1 6">Belongs to the actin family.</text>
</comment>
<keyword evidence="2" id="KW-0547">Nucleotide-binding</keyword>
<dbReference type="GO" id="GO:0005524">
    <property type="term" value="F:ATP binding"/>
    <property type="evidence" value="ECO:0007669"/>
    <property type="project" value="UniProtKB-KW"/>
</dbReference>
<dbReference type="Gene3D" id="3.30.420.40">
    <property type="match status" value="2"/>
</dbReference>
<reference evidence="8 9" key="1">
    <citation type="submission" date="2016-09" db="EMBL/GenBank/DDBJ databases">
        <title>Extensive genetic diversity and differential bi-allelic expression allows diatom success in the polar Southern Ocean.</title>
        <authorList>
            <consortium name="DOE Joint Genome Institute"/>
            <person name="Mock T."/>
            <person name="Otillar R.P."/>
            <person name="Strauss J."/>
            <person name="Dupont C."/>
            <person name="Frickenhaus S."/>
            <person name="Maumus F."/>
            <person name="Mcmullan M."/>
            <person name="Sanges R."/>
            <person name="Schmutz J."/>
            <person name="Toseland A."/>
            <person name="Valas R."/>
            <person name="Veluchamy A."/>
            <person name="Ward B.J."/>
            <person name="Allen A."/>
            <person name="Barry K."/>
            <person name="Falciatore A."/>
            <person name="Ferrante M."/>
            <person name="Fortunato A.E."/>
            <person name="Gloeckner G."/>
            <person name="Gruber A."/>
            <person name="Hipkin R."/>
            <person name="Janech M."/>
            <person name="Kroth P."/>
            <person name="Leese F."/>
            <person name="Lindquist E."/>
            <person name="Lyon B.R."/>
            <person name="Martin J."/>
            <person name="Mayer C."/>
            <person name="Parker M."/>
            <person name="Quesneville H."/>
            <person name="Raymond J."/>
            <person name="Uhlig C."/>
            <person name="Valentin K.U."/>
            <person name="Worden A.Z."/>
            <person name="Armbrust E.V."/>
            <person name="Bowler C."/>
            <person name="Green B."/>
            <person name="Moulton V."/>
            <person name="Van Oosterhout C."/>
            <person name="Grigoriev I."/>
        </authorList>
    </citation>
    <scope>NUCLEOTIDE SEQUENCE [LARGE SCALE GENOMIC DNA]</scope>
    <source>
        <strain evidence="8 9">CCMP1102</strain>
    </source>
</reference>
<dbReference type="SMART" id="SM00268">
    <property type="entry name" value="ACTIN"/>
    <property type="match status" value="1"/>
</dbReference>
<keyword evidence="9" id="KW-1185">Reference proteome</keyword>
<keyword evidence="4" id="KW-0067">ATP-binding</keyword>
<feature type="region of interest" description="Disordered" evidence="7">
    <location>
        <begin position="208"/>
        <end position="240"/>
    </location>
</feature>
<dbReference type="Pfam" id="PF00022">
    <property type="entry name" value="Actin"/>
    <property type="match status" value="1"/>
</dbReference>
<feature type="compositionally biased region" description="Polar residues" evidence="7">
    <location>
        <begin position="65"/>
        <end position="78"/>
    </location>
</feature>
<organism evidence="8 9">
    <name type="scientific">Fragilariopsis cylindrus CCMP1102</name>
    <dbReference type="NCBI Taxonomy" id="635003"/>
    <lineage>
        <taxon>Eukaryota</taxon>
        <taxon>Sar</taxon>
        <taxon>Stramenopiles</taxon>
        <taxon>Ochrophyta</taxon>
        <taxon>Bacillariophyta</taxon>
        <taxon>Bacillariophyceae</taxon>
        <taxon>Bacillariophycidae</taxon>
        <taxon>Bacillariales</taxon>
        <taxon>Bacillariaceae</taxon>
        <taxon>Fragilariopsis</taxon>
    </lineage>
</organism>